<feature type="transmembrane region" description="Helical" evidence="1">
    <location>
        <begin position="169"/>
        <end position="186"/>
    </location>
</feature>
<comment type="caution">
    <text evidence="2">The sequence shown here is derived from an EMBL/GenBank/DDBJ whole genome shotgun (WGS) entry which is preliminary data.</text>
</comment>
<keyword evidence="3" id="KW-1185">Reference proteome</keyword>
<keyword evidence="1" id="KW-0812">Transmembrane</keyword>
<feature type="transmembrane region" description="Helical" evidence="1">
    <location>
        <begin position="20"/>
        <end position="37"/>
    </location>
</feature>
<feature type="transmembrane region" description="Helical" evidence="1">
    <location>
        <begin position="43"/>
        <end position="62"/>
    </location>
</feature>
<protein>
    <submittedName>
        <fullName evidence="2">Uncharacterized protein</fullName>
    </submittedName>
</protein>
<evidence type="ECO:0000313" key="2">
    <source>
        <dbReference type="EMBL" id="GGK94013.1"/>
    </source>
</evidence>
<organism evidence="2 3">
    <name type="scientific">Mangrovihabitans endophyticus</name>
    <dbReference type="NCBI Taxonomy" id="1751298"/>
    <lineage>
        <taxon>Bacteria</taxon>
        <taxon>Bacillati</taxon>
        <taxon>Actinomycetota</taxon>
        <taxon>Actinomycetes</taxon>
        <taxon>Micromonosporales</taxon>
        <taxon>Micromonosporaceae</taxon>
        <taxon>Mangrovihabitans</taxon>
    </lineage>
</organism>
<evidence type="ECO:0000313" key="3">
    <source>
        <dbReference type="Proteomes" id="UP000656042"/>
    </source>
</evidence>
<reference evidence="2" key="2">
    <citation type="submission" date="2020-09" db="EMBL/GenBank/DDBJ databases">
        <authorList>
            <person name="Sun Q."/>
            <person name="Zhou Y."/>
        </authorList>
    </citation>
    <scope>NUCLEOTIDE SEQUENCE</scope>
    <source>
        <strain evidence="2">CGMCC 4.7299</strain>
    </source>
</reference>
<dbReference type="AlphaFoldDB" id="A0A8J3FQ00"/>
<gene>
    <name evidence="2" type="ORF">GCM10012284_30100</name>
</gene>
<evidence type="ECO:0000256" key="1">
    <source>
        <dbReference type="SAM" id="Phobius"/>
    </source>
</evidence>
<feature type="transmembrane region" description="Helical" evidence="1">
    <location>
        <begin position="192"/>
        <end position="212"/>
    </location>
</feature>
<dbReference type="RefSeq" id="WP_189079821.1">
    <property type="nucleotide sequence ID" value="NZ_BMMX01000011.1"/>
</dbReference>
<reference evidence="2" key="1">
    <citation type="journal article" date="2014" name="Int. J. Syst. Evol. Microbiol.">
        <title>Complete genome sequence of Corynebacterium casei LMG S-19264T (=DSM 44701T), isolated from a smear-ripened cheese.</title>
        <authorList>
            <consortium name="US DOE Joint Genome Institute (JGI-PGF)"/>
            <person name="Walter F."/>
            <person name="Albersmeier A."/>
            <person name="Kalinowski J."/>
            <person name="Ruckert C."/>
        </authorList>
    </citation>
    <scope>NUCLEOTIDE SEQUENCE</scope>
    <source>
        <strain evidence="2">CGMCC 4.7299</strain>
    </source>
</reference>
<accession>A0A8J3FQ00</accession>
<sequence length="259" mass="28706">MKAGDLFGDMDAYTRKARIYPALIAALPVAVFVLLLLPTKPLMALAPLTVSVGLMFLVSNVVRHMGKRLESKLVASWDGMPTTEMLRLGSRTPAPAVAGRRKMLETVTGTRLPNWKLESDRRDAADEVLVTATRSLISMVRRRTEEFPLVQAENIAYGYARNMLALKPIALIALSICLVADSLYYWRSGGSMEVWVVLSIHIIGIALWSSFVRRWWVRQAAIAYADRLFEALDQIVRLPDTSAPHQSKGSGEVGAPPWS</sequence>
<name>A0A8J3FQ00_9ACTN</name>
<keyword evidence="1" id="KW-1133">Transmembrane helix</keyword>
<dbReference type="EMBL" id="BMMX01000011">
    <property type="protein sequence ID" value="GGK94013.1"/>
    <property type="molecule type" value="Genomic_DNA"/>
</dbReference>
<keyword evidence="1" id="KW-0472">Membrane</keyword>
<dbReference type="Proteomes" id="UP000656042">
    <property type="component" value="Unassembled WGS sequence"/>
</dbReference>
<proteinExistence type="predicted"/>